<name>A0A9N9YIS3_9HYPO</name>
<evidence type="ECO:0000313" key="2">
    <source>
        <dbReference type="Proteomes" id="UP000696573"/>
    </source>
</evidence>
<evidence type="ECO:0000313" key="1">
    <source>
        <dbReference type="EMBL" id="CAH0022750.1"/>
    </source>
</evidence>
<dbReference type="EMBL" id="CABFNQ020000682">
    <property type="protein sequence ID" value="CAH0022750.1"/>
    <property type="molecule type" value="Genomic_DNA"/>
</dbReference>
<proteinExistence type="predicted"/>
<organism evidence="1 2">
    <name type="scientific">Clonostachys rhizophaga</name>
    <dbReference type="NCBI Taxonomy" id="160324"/>
    <lineage>
        <taxon>Eukaryota</taxon>
        <taxon>Fungi</taxon>
        <taxon>Dikarya</taxon>
        <taxon>Ascomycota</taxon>
        <taxon>Pezizomycotina</taxon>
        <taxon>Sordariomycetes</taxon>
        <taxon>Hypocreomycetidae</taxon>
        <taxon>Hypocreales</taxon>
        <taxon>Bionectriaceae</taxon>
        <taxon>Clonostachys</taxon>
    </lineage>
</organism>
<sequence>MVSFMGPPPKAFLERTPMCRNYRDVEEHLFGTRETQLEGRDHEMILNYAEDFRLAESPARHLYHIQGFPWLQLEPSLHLAIYIDD</sequence>
<protein>
    <submittedName>
        <fullName evidence="1">Uncharacterized protein</fullName>
    </submittedName>
</protein>
<dbReference type="Proteomes" id="UP000696573">
    <property type="component" value="Unassembled WGS sequence"/>
</dbReference>
<dbReference type="OrthoDB" id="5979581at2759"/>
<reference evidence="1" key="1">
    <citation type="submission" date="2021-10" db="EMBL/GenBank/DDBJ databases">
        <authorList>
            <person name="Piombo E."/>
        </authorList>
    </citation>
    <scope>NUCLEOTIDE SEQUENCE</scope>
</reference>
<dbReference type="AlphaFoldDB" id="A0A9N9YIS3"/>
<gene>
    <name evidence="1" type="ORF">CRHIZ90672A_00012871</name>
</gene>
<keyword evidence="2" id="KW-1185">Reference proteome</keyword>
<accession>A0A9N9YIS3</accession>
<comment type="caution">
    <text evidence="1">The sequence shown here is derived from an EMBL/GenBank/DDBJ whole genome shotgun (WGS) entry which is preliminary data.</text>
</comment>